<dbReference type="SMART" id="SM00666">
    <property type="entry name" value="PB1"/>
    <property type="match status" value="1"/>
</dbReference>
<dbReference type="CDD" id="cd05992">
    <property type="entry name" value="PB1"/>
    <property type="match status" value="1"/>
</dbReference>
<dbReference type="InterPro" id="IPR000270">
    <property type="entry name" value="PB1_dom"/>
</dbReference>
<proteinExistence type="predicted"/>
<dbReference type="InterPro" id="IPR001660">
    <property type="entry name" value="SAM"/>
</dbReference>
<evidence type="ECO:0008006" key="6">
    <source>
        <dbReference type="Google" id="ProtNLM"/>
    </source>
</evidence>
<evidence type="ECO:0000313" key="4">
    <source>
        <dbReference type="EMBL" id="KAG0259564.1"/>
    </source>
</evidence>
<evidence type="ECO:0000259" key="3">
    <source>
        <dbReference type="PROSITE" id="PS51745"/>
    </source>
</evidence>
<dbReference type="AlphaFoldDB" id="A0A9P6Q6J5"/>
<organism evidence="4 5">
    <name type="scientific">Mortierella polycephala</name>
    <dbReference type="NCBI Taxonomy" id="41804"/>
    <lineage>
        <taxon>Eukaryota</taxon>
        <taxon>Fungi</taxon>
        <taxon>Fungi incertae sedis</taxon>
        <taxon>Mucoromycota</taxon>
        <taxon>Mortierellomycotina</taxon>
        <taxon>Mortierellomycetes</taxon>
        <taxon>Mortierellales</taxon>
        <taxon>Mortierellaceae</taxon>
        <taxon>Mortierella</taxon>
    </lineage>
</organism>
<dbReference type="PROSITE" id="PS50105">
    <property type="entry name" value="SAM_DOMAIN"/>
    <property type="match status" value="1"/>
</dbReference>
<feature type="domain" description="SAM" evidence="2">
    <location>
        <begin position="207"/>
        <end position="303"/>
    </location>
</feature>
<accession>A0A9P6Q6J5</accession>
<dbReference type="Gene3D" id="3.10.20.90">
    <property type="entry name" value="Phosphatidylinositol 3-kinase Catalytic Subunit, Chain A, domain 1"/>
    <property type="match status" value="1"/>
</dbReference>
<dbReference type="InterPro" id="IPR053793">
    <property type="entry name" value="PB1-like"/>
</dbReference>
<feature type="region of interest" description="Disordered" evidence="1">
    <location>
        <begin position="86"/>
        <end position="108"/>
    </location>
</feature>
<dbReference type="InterPro" id="IPR013761">
    <property type="entry name" value="SAM/pointed_sf"/>
</dbReference>
<evidence type="ECO:0000313" key="5">
    <source>
        <dbReference type="Proteomes" id="UP000726737"/>
    </source>
</evidence>
<dbReference type="PROSITE" id="PS51745">
    <property type="entry name" value="PB1"/>
    <property type="match status" value="1"/>
</dbReference>
<keyword evidence="5" id="KW-1185">Reference proteome</keyword>
<reference evidence="4" key="1">
    <citation type="journal article" date="2020" name="Fungal Divers.">
        <title>Resolving the Mortierellaceae phylogeny through synthesis of multi-gene phylogenetics and phylogenomics.</title>
        <authorList>
            <person name="Vandepol N."/>
            <person name="Liber J."/>
            <person name="Desiro A."/>
            <person name="Na H."/>
            <person name="Kennedy M."/>
            <person name="Barry K."/>
            <person name="Grigoriev I.V."/>
            <person name="Miller A.N."/>
            <person name="O'Donnell K."/>
            <person name="Stajich J.E."/>
            <person name="Bonito G."/>
        </authorList>
    </citation>
    <scope>NUCLEOTIDE SEQUENCE</scope>
    <source>
        <strain evidence="4">KOD948</strain>
    </source>
</reference>
<dbReference type="EMBL" id="JAAAJA010000183">
    <property type="protein sequence ID" value="KAG0259564.1"/>
    <property type="molecule type" value="Genomic_DNA"/>
</dbReference>
<dbReference type="OrthoDB" id="266718at2759"/>
<name>A0A9P6Q6J5_9FUNG</name>
<evidence type="ECO:0000256" key="1">
    <source>
        <dbReference type="SAM" id="MobiDB-lite"/>
    </source>
</evidence>
<dbReference type="Pfam" id="PF07647">
    <property type="entry name" value="SAM_2"/>
    <property type="match status" value="1"/>
</dbReference>
<dbReference type="SUPFAM" id="SSF54277">
    <property type="entry name" value="CAD &amp; PB1 domains"/>
    <property type="match status" value="1"/>
</dbReference>
<sequence>MAATVKAWHRDDCRRLSINLEQIQYQDLKEKLQNTFQLENEFTVKYADMDGDLCTISGTEEFNDLVNSDLVKERKGTLRLQVIPKNSSSRRPSILHRRDSSDQSGDSKLNRTIFDSEYTDCDMLEILRDISLFICARGIDRHSEHENALAELPPGASSWVSAGKNLITPTTAQNFQRLNYARAVRAKFPVSNSAALLNGLDGHVYSWSVETTGQFLKSNGFEDSVQSFKGKFLDISQKKPQCPSACSHLNIYPSSSSSQKKTEHDITGDVLLDLTHDTLKDMGMASTGRRIRLLKIIAELRLHVADLTIQEATDDAQGIENLAIN</sequence>
<gene>
    <name evidence="4" type="ORF">BG011_002549</name>
</gene>
<dbReference type="SUPFAM" id="SSF47769">
    <property type="entry name" value="SAM/Pointed domain"/>
    <property type="match status" value="1"/>
</dbReference>
<comment type="caution">
    <text evidence="4">The sequence shown here is derived from an EMBL/GenBank/DDBJ whole genome shotgun (WGS) entry which is preliminary data.</text>
</comment>
<evidence type="ECO:0000259" key="2">
    <source>
        <dbReference type="PROSITE" id="PS50105"/>
    </source>
</evidence>
<dbReference type="Proteomes" id="UP000726737">
    <property type="component" value="Unassembled WGS sequence"/>
</dbReference>
<feature type="domain" description="PB1" evidence="3">
    <location>
        <begin position="2"/>
        <end position="85"/>
    </location>
</feature>
<dbReference type="Pfam" id="PF00564">
    <property type="entry name" value="PB1"/>
    <property type="match status" value="1"/>
</dbReference>
<protein>
    <recommendedName>
        <fullName evidence="6">PB1 domain-containing protein</fullName>
    </recommendedName>
</protein>
<dbReference type="Gene3D" id="1.10.150.50">
    <property type="entry name" value="Transcription Factor, Ets-1"/>
    <property type="match status" value="1"/>
</dbReference>